<dbReference type="EMBL" id="VICG01000015">
    <property type="protein sequence ID" value="KAA8564644.1"/>
    <property type="molecule type" value="Genomic_DNA"/>
</dbReference>
<dbReference type="AlphaFoldDB" id="A0A5M9J5H9"/>
<proteinExistence type="predicted"/>
<name>A0A5M9J5H9_MONFR</name>
<organism evidence="1 2">
    <name type="scientific">Monilinia fructicola</name>
    <name type="common">Brown rot fungus</name>
    <name type="synonym">Ciboria fructicola</name>
    <dbReference type="NCBI Taxonomy" id="38448"/>
    <lineage>
        <taxon>Eukaryota</taxon>
        <taxon>Fungi</taxon>
        <taxon>Dikarya</taxon>
        <taxon>Ascomycota</taxon>
        <taxon>Pezizomycotina</taxon>
        <taxon>Leotiomycetes</taxon>
        <taxon>Helotiales</taxon>
        <taxon>Sclerotiniaceae</taxon>
        <taxon>Monilinia</taxon>
    </lineage>
</organism>
<dbReference type="Proteomes" id="UP000322873">
    <property type="component" value="Unassembled WGS sequence"/>
</dbReference>
<reference evidence="1 2" key="1">
    <citation type="submission" date="2019-06" db="EMBL/GenBank/DDBJ databases">
        <title>Genome Sequence of the Brown Rot Fungal Pathogen Monilinia fructicola.</title>
        <authorList>
            <person name="De Miccolis Angelini R.M."/>
            <person name="Landi L."/>
            <person name="Abate D."/>
            <person name="Pollastro S."/>
            <person name="Romanazzi G."/>
            <person name="Faretra F."/>
        </authorList>
    </citation>
    <scope>NUCLEOTIDE SEQUENCE [LARGE SCALE GENOMIC DNA]</scope>
    <source>
        <strain evidence="1 2">Mfrc123</strain>
    </source>
</reference>
<evidence type="ECO:0000313" key="2">
    <source>
        <dbReference type="Proteomes" id="UP000322873"/>
    </source>
</evidence>
<keyword evidence="2" id="KW-1185">Reference proteome</keyword>
<comment type="caution">
    <text evidence="1">The sequence shown here is derived from an EMBL/GenBank/DDBJ whole genome shotgun (WGS) entry which is preliminary data.</text>
</comment>
<protein>
    <submittedName>
        <fullName evidence="1">Uncharacterized protein</fullName>
    </submittedName>
</protein>
<gene>
    <name evidence="1" type="ORF">EYC84_011554</name>
</gene>
<accession>A0A5M9J5H9</accession>
<sequence>MGILSKIDVLLPQVVPNLISDLTLNDVHLKDILTKYPKLYLLRAVVLVARITSKGLLKQPNKPILSSFSFVKDHFARFETHYHTSHRKSPKKGRAALAISKLYRS</sequence>
<evidence type="ECO:0000313" key="1">
    <source>
        <dbReference type="EMBL" id="KAA8564644.1"/>
    </source>
</evidence>